<organism evidence="1 2">
    <name type="scientific">Zwartia hollandica</name>
    <dbReference type="NCBI Taxonomy" id="324606"/>
    <lineage>
        <taxon>Bacteria</taxon>
        <taxon>Pseudomonadati</taxon>
        <taxon>Pseudomonadota</taxon>
        <taxon>Betaproteobacteria</taxon>
        <taxon>Burkholderiales</taxon>
        <taxon>Alcaligenaceae</taxon>
        <taxon>Zwartia</taxon>
    </lineage>
</organism>
<sequence length="189" mass="20960">MRTLVKNVDIAEADLAKASFTEAQRVRQQKILSLSRAYIDNVLSRENVDMASITRYSRALAPLLLANAADAANVQIEALDQAVRELSKKLKPGEFEKALAVITGPKTPREGNLQFQYFVYAFGPGSAGSRVLYMESIFDREAALGVLRTVLNDRVASQAFFGDTYRLERDLMADGATVELMRRFGHLGQ</sequence>
<protein>
    <submittedName>
        <fullName evidence="1">Uncharacterized protein</fullName>
    </submittedName>
</protein>
<dbReference type="AlphaFoldDB" id="A0A953NE45"/>
<keyword evidence="2" id="KW-1185">Reference proteome</keyword>
<accession>A0A953NE45</accession>
<dbReference type="Proteomes" id="UP000739565">
    <property type="component" value="Unassembled WGS sequence"/>
</dbReference>
<dbReference type="EMBL" id="JAHXRI010000010">
    <property type="protein sequence ID" value="MBZ1351541.1"/>
    <property type="molecule type" value="Genomic_DNA"/>
</dbReference>
<evidence type="ECO:0000313" key="2">
    <source>
        <dbReference type="Proteomes" id="UP000739565"/>
    </source>
</evidence>
<proteinExistence type="predicted"/>
<evidence type="ECO:0000313" key="1">
    <source>
        <dbReference type="EMBL" id="MBZ1351541.1"/>
    </source>
</evidence>
<reference evidence="1" key="1">
    <citation type="submission" date="2021-07" db="EMBL/GenBank/DDBJ databases">
        <title>New genus and species of the family Alcaligenaceae.</title>
        <authorList>
            <person name="Hahn M.W."/>
        </authorList>
    </citation>
    <scope>NUCLEOTIDE SEQUENCE</scope>
    <source>
        <strain evidence="1">LF4-65</strain>
    </source>
</reference>
<name>A0A953NE45_9BURK</name>
<comment type="caution">
    <text evidence="1">The sequence shown here is derived from an EMBL/GenBank/DDBJ whole genome shotgun (WGS) entry which is preliminary data.</text>
</comment>
<gene>
    <name evidence="1" type="ORF">KZZ10_12880</name>
</gene>